<keyword evidence="2" id="KW-0680">Restriction system</keyword>
<comment type="similarity">
    <text evidence="1">Belongs to the type-I restriction system S methylase family.</text>
</comment>
<evidence type="ECO:0000313" key="6">
    <source>
        <dbReference type="Proteomes" id="UP001219862"/>
    </source>
</evidence>
<name>A0ABT5KZV7_9BURK</name>
<dbReference type="InterPro" id="IPR000055">
    <property type="entry name" value="Restrct_endonuc_typeI_TRD"/>
</dbReference>
<gene>
    <name evidence="5" type="ORF">PRZ01_18925</name>
</gene>
<proteinExistence type="inferred from homology"/>
<feature type="domain" description="Type I restriction modification DNA specificity" evidence="4">
    <location>
        <begin position="264"/>
        <end position="409"/>
    </location>
</feature>
<organism evidence="5 6">
    <name type="scientific">Roseateles koreensis</name>
    <dbReference type="NCBI Taxonomy" id="2987526"/>
    <lineage>
        <taxon>Bacteria</taxon>
        <taxon>Pseudomonadati</taxon>
        <taxon>Pseudomonadota</taxon>
        <taxon>Betaproteobacteria</taxon>
        <taxon>Burkholderiales</taxon>
        <taxon>Sphaerotilaceae</taxon>
        <taxon>Roseateles</taxon>
    </lineage>
</organism>
<keyword evidence="5" id="KW-0540">Nuclease</keyword>
<dbReference type="InterPro" id="IPR044946">
    <property type="entry name" value="Restrct_endonuc_typeI_TRD_sf"/>
</dbReference>
<dbReference type="InterPro" id="IPR052021">
    <property type="entry name" value="Type-I_RS_S_subunit"/>
</dbReference>
<accession>A0ABT5KZV7</accession>
<comment type="caution">
    <text evidence="5">The sequence shown here is derived from an EMBL/GenBank/DDBJ whole genome shotgun (WGS) entry which is preliminary data.</text>
</comment>
<evidence type="ECO:0000256" key="3">
    <source>
        <dbReference type="ARBA" id="ARBA00023125"/>
    </source>
</evidence>
<dbReference type="CDD" id="cd17256">
    <property type="entry name" value="RMtype1_S_EcoJA65PI-TRD1-CR1_like"/>
    <property type="match status" value="1"/>
</dbReference>
<evidence type="ECO:0000313" key="5">
    <source>
        <dbReference type="EMBL" id="MDC8787267.1"/>
    </source>
</evidence>
<dbReference type="Proteomes" id="UP001219862">
    <property type="component" value="Unassembled WGS sequence"/>
</dbReference>
<dbReference type="GO" id="GO:0004519">
    <property type="term" value="F:endonuclease activity"/>
    <property type="evidence" value="ECO:0007669"/>
    <property type="project" value="UniProtKB-KW"/>
</dbReference>
<evidence type="ECO:0000256" key="1">
    <source>
        <dbReference type="ARBA" id="ARBA00010923"/>
    </source>
</evidence>
<dbReference type="EMBL" id="JAQQXS010000024">
    <property type="protein sequence ID" value="MDC8787267.1"/>
    <property type="molecule type" value="Genomic_DNA"/>
</dbReference>
<dbReference type="Pfam" id="PF01420">
    <property type="entry name" value="Methylase_S"/>
    <property type="match status" value="1"/>
</dbReference>
<dbReference type="RefSeq" id="WP_273598407.1">
    <property type="nucleotide sequence ID" value="NZ_JAQQXS010000024.1"/>
</dbReference>
<evidence type="ECO:0000259" key="4">
    <source>
        <dbReference type="Pfam" id="PF01420"/>
    </source>
</evidence>
<reference evidence="5 6" key="1">
    <citation type="submission" date="2022-10" db="EMBL/GenBank/DDBJ databases">
        <title>paucibacter sp. hw8 Genome sequencing.</title>
        <authorList>
            <person name="Park S."/>
        </authorList>
    </citation>
    <scope>NUCLEOTIDE SEQUENCE [LARGE SCALE GENOMIC DNA]</scope>
    <source>
        <strain evidence="6">hw8</strain>
    </source>
</reference>
<keyword evidence="5" id="KW-0255">Endonuclease</keyword>
<dbReference type="PANTHER" id="PTHR30408:SF12">
    <property type="entry name" value="TYPE I RESTRICTION ENZYME MJAVIII SPECIFICITY SUBUNIT"/>
    <property type="match status" value="1"/>
</dbReference>
<sequence length="424" mass="47192">MHQQTQWSYPSAGTRRRYQLIAMNRKAMVRSNASSKWPLVKFGDVVRLSKVRSQDPLTDGFDRYVGLEHLEPGDLRIRSWGNVADGVTFTSVFKPGQVLFGKRRAYQRKVAVADFSGVCSGDIYVLETKDSKVLLPNFLPFICQTDAFFDHAVGTSAGSLSPRTNWTSLAGFELALPPIQEQLELVSTLLQAVEVRERLRHASSTGSTLFERLVLDTFAPRRENYHDSDPLSVFPASWAVSTMEVLCPTDAPICYGIVQVGDNDPAGIPTVQIKDLSGDFSGPLHKTSKDVESGYGRSRIESGDVLISVKAIIGEVACVPPRFTGNISRDIARIRPGPKIDSGFMLLLLRSAPYRRYIQKYIVGSTRDELSIGTLKKLRVPYPDMEEQKSIVATLEAVKIATTQFEKRRECNRKLVSAFLQEAL</sequence>
<protein>
    <submittedName>
        <fullName evidence="5">Restriction endonuclease subunit S</fullName>
    </submittedName>
</protein>
<keyword evidence="5" id="KW-0378">Hydrolase</keyword>
<evidence type="ECO:0000256" key="2">
    <source>
        <dbReference type="ARBA" id="ARBA00022747"/>
    </source>
</evidence>
<dbReference type="Gene3D" id="3.90.220.20">
    <property type="entry name" value="DNA methylase specificity domains"/>
    <property type="match status" value="2"/>
</dbReference>
<keyword evidence="6" id="KW-1185">Reference proteome</keyword>
<dbReference type="PANTHER" id="PTHR30408">
    <property type="entry name" value="TYPE-1 RESTRICTION ENZYME ECOKI SPECIFICITY PROTEIN"/>
    <property type="match status" value="1"/>
</dbReference>
<keyword evidence="3" id="KW-0238">DNA-binding</keyword>
<dbReference type="SUPFAM" id="SSF116734">
    <property type="entry name" value="DNA methylase specificity domain"/>
    <property type="match status" value="2"/>
</dbReference>